<dbReference type="RefSeq" id="WP_013031631.1">
    <property type="nucleotide sequence ID" value="NC_013960.1"/>
</dbReference>
<dbReference type="Pfam" id="PF13511">
    <property type="entry name" value="DUF4124"/>
    <property type="match status" value="1"/>
</dbReference>
<evidence type="ECO:0000313" key="3">
    <source>
        <dbReference type="EMBL" id="ADE13736.1"/>
    </source>
</evidence>
<sequence length="206" mass="22064">MRTLLLLFGLMPALVAAGIYKYVTPDGRVEYSDQPREGAAEVEVTPLQTYTPPPLPKMKTIGQTKTQAQATTAYQVSIITPQDDATVRENTGRVEVALQVTPSLEADSNYSLQLLFDGQPVGKTGSSLKYTLTNVDRGTHTLQAKLLGPSGTSVAHSKAITFHMRRISILFRGDDNGQPGGVQRAPRAPQMPKMPGPPNPGGAPTP</sequence>
<dbReference type="InterPro" id="IPR025392">
    <property type="entry name" value="DUF4124"/>
</dbReference>
<dbReference type="HOGENOM" id="CLU_110739_0_1_6"/>
<organism evidence="3 4">
    <name type="scientific">Nitrosococcus halophilus (strain Nc4)</name>
    <dbReference type="NCBI Taxonomy" id="472759"/>
    <lineage>
        <taxon>Bacteria</taxon>
        <taxon>Pseudomonadati</taxon>
        <taxon>Pseudomonadota</taxon>
        <taxon>Gammaproteobacteria</taxon>
        <taxon>Chromatiales</taxon>
        <taxon>Chromatiaceae</taxon>
        <taxon>Nitrosococcus</taxon>
    </lineage>
</organism>
<dbReference type="eggNOG" id="ENOG5032YZ5">
    <property type="taxonomic scope" value="Bacteria"/>
</dbReference>
<reference evidence="4" key="1">
    <citation type="submission" date="2010-04" db="EMBL/GenBank/DDBJ databases">
        <title>Complete genome sequence of Nitrosococcus halophilus Nc4, a salt-adapted, aerobic obligate ammonia-oxidizing sulfur purple bacterium.</title>
        <authorList>
            <consortium name="US DOE Joint Genome Institute"/>
            <person name="Campbell M.A."/>
            <person name="Malfatti S.A."/>
            <person name="Chain P.S.G."/>
            <person name="Heidelberg J.F."/>
            <person name="Ward B.B."/>
            <person name="Klotz M.G."/>
        </authorList>
    </citation>
    <scope>NUCLEOTIDE SEQUENCE [LARGE SCALE GENOMIC DNA]</scope>
    <source>
        <strain evidence="4">Nc4</strain>
    </source>
</reference>
<feature type="domain" description="DUF4124" evidence="2">
    <location>
        <begin position="6"/>
        <end position="56"/>
    </location>
</feature>
<evidence type="ECO:0000313" key="4">
    <source>
        <dbReference type="Proteomes" id="UP000001844"/>
    </source>
</evidence>
<protein>
    <recommendedName>
        <fullName evidence="2">DUF4124 domain-containing protein</fullName>
    </recommendedName>
</protein>
<dbReference type="OrthoDB" id="7062774at2"/>
<dbReference type="AlphaFoldDB" id="D5BW86"/>
<gene>
    <name evidence="3" type="ordered locus">Nhal_0552</name>
</gene>
<evidence type="ECO:0000259" key="2">
    <source>
        <dbReference type="Pfam" id="PF13511"/>
    </source>
</evidence>
<feature type="compositionally biased region" description="Pro residues" evidence="1">
    <location>
        <begin position="192"/>
        <end position="206"/>
    </location>
</feature>
<name>D5BW86_NITHN</name>
<accession>D5BW86</accession>
<dbReference type="STRING" id="472759.Nhal_0552"/>
<keyword evidence="4" id="KW-1185">Reference proteome</keyword>
<dbReference type="Proteomes" id="UP000001844">
    <property type="component" value="Chromosome"/>
</dbReference>
<proteinExistence type="predicted"/>
<dbReference type="Gene3D" id="2.60.40.10">
    <property type="entry name" value="Immunoglobulins"/>
    <property type="match status" value="1"/>
</dbReference>
<dbReference type="EMBL" id="CP001798">
    <property type="protein sequence ID" value="ADE13736.1"/>
    <property type="molecule type" value="Genomic_DNA"/>
</dbReference>
<dbReference type="KEGG" id="nhl:Nhal_0552"/>
<feature type="region of interest" description="Disordered" evidence="1">
    <location>
        <begin position="171"/>
        <end position="206"/>
    </location>
</feature>
<evidence type="ECO:0000256" key="1">
    <source>
        <dbReference type="SAM" id="MobiDB-lite"/>
    </source>
</evidence>
<dbReference type="InterPro" id="IPR013783">
    <property type="entry name" value="Ig-like_fold"/>
</dbReference>